<dbReference type="PANTHER" id="PTHR12956">
    <property type="entry name" value="ALKALINE CERAMIDASE-RELATED"/>
    <property type="match status" value="1"/>
</dbReference>
<gene>
    <name evidence="2" type="ORF">ACFOYW_08155</name>
</gene>
<dbReference type="InterPro" id="IPR048354">
    <property type="entry name" value="TOD1_MUCI70_glycTrfase_dom"/>
</dbReference>
<evidence type="ECO:0000259" key="1">
    <source>
        <dbReference type="Pfam" id="PF04765"/>
    </source>
</evidence>
<keyword evidence="3" id="KW-1185">Reference proteome</keyword>
<sequence>MRGSRVVVYTAVFGGYEKPAEQPIAKNFPDVRFIFFTDDPTLKSESWDVVLVEPSIPWDAARSVRELKIVGHPSLDEFDVSIWIDNRIQLQADPQLMAETWLGKHEMAMALHSWRMTVRDEFSAVLADSLDDPGRVREQLNFLSKWSPETLTSHPLWGAIIVRRPTAPVRKAMRYWMDQVLRHSRRDQLSLMYALGRARVDVNRIAIDNHSSSWHTWISVDTLPKDKKMVYSSGYRYSILVHVYDRVASSRVARGVRRVVRSRRVKR</sequence>
<reference evidence="3" key="1">
    <citation type="journal article" date="2019" name="Int. J. Syst. Evol. Microbiol.">
        <title>The Global Catalogue of Microorganisms (GCM) 10K type strain sequencing project: providing services to taxonomists for standard genome sequencing and annotation.</title>
        <authorList>
            <consortium name="The Broad Institute Genomics Platform"/>
            <consortium name="The Broad Institute Genome Sequencing Center for Infectious Disease"/>
            <person name="Wu L."/>
            <person name="Ma J."/>
        </authorList>
    </citation>
    <scope>NUCLEOTIDE SEQUENCE [LARGE SCALE GENOMIC DNA]</scope>
    <source>
        <strain evidence="3">CGMCC 1.10363</strain>
    </source>
</reference>
<accession>A0ABV8Q7L4</accession>
<dbReference type="Proteomes" id="UP001595900">
    <property type="component" value="Unassembled WGS sequence"/>
</dbReference>
<evidence type="ECO:0000313" key="3">
    <source>
        <dbReference type="Proteomes" id="UP001595900"/>
    </source>
</evidence>
<dbReference type="InterPro" id="IPR006852">
    <property type="entry name" value="TOD1_MUCI70"/>
</dbReference>
<evidence type="ECO:0000313" key="2">
    <source>
        <dbReference type="EMBL" id="MFC4243344.1"/>
    </source>
</evidence>
<protein>
    <submittedName>
        <fullName evidence="2">Glycosyltransferase domain-containing protein</fullName>
    </submittedName>
</protein>
<dbReference type="Pfam" id="PF04765">
    <property type="entry name" value="TOD1_MUCI70"/>
    <property type="match status" value="1"/>
</dbReference>
<dbReference type="EMBL" id="JBHSCN010000005">
    <property type="protein sequence ID" value="MFC4243344.1"/>
    <property type="molecule type" value="Genomic_DNA"/>
</dbReference>
<organism evidence="2 3">
    <name type="scientific">Gryllotalpicola reticulitermitis</name>
    <dbReference type="NCBI Taxonomy" id="1184153"/>
    <lineage>
        <taxon>Bacteria</taxon>
        <taxon>Bacillati</taxon>
        <taxon>Actinomycetota</taxon>
        <taxon>Actinomycetes</taxon>
        <taxon>Micrococcales</taxon>
        <taxon>Microbacteriaceae</taxon>
        <taxon>Gryllotalpicola</taxon>
    </lineage>
</organism>
<feature type="domain" description="TOD1/MUCI70 glycosyltransferase-like" evidence="1">
    <location>
        <begin position="1"/>
        <end position="200"/>
    </location>
</feature>
<dbReference type="RefSeq" id="WP_390228363.1">
    <property type="nucleotide sequence ID" value="NZ_JBHSCN010000005.1"/>
</dbReference>
<name>A0ABV8Q7L4_9MICO</name>
<comment type="caution">
    <text evidence="2">The sequence shown here is derived from an EMBL/GenBank/DDBJ whole genome shotgun (WGS) entry which is preliminary data.</text>
</comment>
<proteinExistence type="predicted"/>